<dbReference type="Pfam" id="PF03816">
    <property type="entry name" value="LytR_cpsA_psr"/>
    <property type="match status" value="1"/>
</dbReference>
<feature type="transmembrane region" description="Helical" evidence="2">
    <location>
        <begin position="7"/>
        <end position="29"/>
    </location>
</feature>
<keyword evidence="2" id="KW-0472">Membrane</keyword>
<dbReference type="EMBL" id="JARQGV010000004">
    <property type="protein sequence ID" value="MDT2250667.1"/>
    <property type="molecule type" value="Genomic_DNA"/>
</dbReference>
<dbReference type="RefSeq" id="WP_023482572.1">
    <property type="nucleotide sequence ID" value="NZ_CBCRXL010000001.1"/>
</dbReference>
<sequence>MKKKTRRLIWMIPLIIILLIAGFAVWRIYTQWGKVYEARPPQTDQNAPTPAVQNLENVYSFLFLGIDSEDVKVGRSDSIILAHLNTRLNKVWLLSIPRDTYVHIYGRKGYDKINHAYAYGGVNSSIRTVEYFLDVPVNYYVAFNFNGVKKFVDELGGIEIDVEKDMVFQDRITHKPFRLKKGRQKLNGEQVLNYARYRGDAEGDFARMRRQQQVVKELLNQTTNYRNVLKLNRLLSVMGDNVKTDIPFTLLTTLAAKVPSLTGNDVSTLTLKAAPVSIGGVSYMKVTNQEQKRISELLQRIAVGEDVAVNNEESTKSYIHESTDGVDD</sequence>
<keyword evidence="2" id="KW-1133">Transmembrane helix</keyword>
<evidence type="ECO:0000256" key="1">
    <source>
        <dbReference type="ARBA" id="ARBA00006068"/>
    </source>
</evidence>
<comment type="similarity">
    <text evidence="1">Belongs to the LytR/CpsA/Psr (LCP) family.</text>
</comment>
<dbReference type="GeneID" id="64218284"/>
<gene>
    <name evidence="4" type="ORF">P7H09_04605</name>
</gene>
<evidence type="ECO:0000256" key="2">
    <source>
        <dbReference type="SAM" id="Phobius"/>
    </source>
</evidence>
<dbReference type="InterPro" id="IPR004474">
    <property type="entry name" value="LytR_CpsA_psr"/>
</dbReference>
<keyword evidence="2" id="KW-0812">Transmembrane</keyword>
<evidence type="ECO:0000259" key="3">
    <source>
        <dbReference type="Pfam" id="PF03816"/>
    </source>
</evidence>
<evidence type="ECO:0000313" key="4">
    <source>
        <dbReference type="EMBL" id="MDT2250667.1"/>
    </source>
</evidence>
<feature type="domain" description="Cell envelope-related transcriptional attenuator" evidence="3">
    <location>
        <begin position="75"/>
        <end position="222"/>
    </location>
</feature>
<dbReference type="Proteomes" id="UP001259239">
    <property type="component" value="Unassembled WGS sequence"/>
</dbReference>
<protein>
    <submittedName>
        <fullName evidence="4">LCP family protein</fullName>
    </submittedName>
</protein>
<dbReference type="PANTHER" id="PTHR33392">
    <property type="entry name" value="POLYISOPRENYL-TEICHOIC ACID--PEPTIDOGLYCAN TEICHOIC ACID TRANSFERASE TAGU"/>
    <property type="match status" value="1"/>
</dbReference>
<dbReference type="PANTHER" id="PTHR33392:SF6">
    <property type="entry name" value="POLYISOPRENYL-TEICHOIC ACID--PEPTIDOGLYCAN TEICHOIC ACID TRANSFERASE TAGU"/>
    <property type="match status" value="1"/>
</dbReference>
<dbReference type="AlphaFoldDB" id="A0AAP5JRP1"/>
<name>A0AAP5JRP1_9BACL</name>
<dbReference type="NCBIfam" id="TIGR00350">
    <property type="entry name" value="lytR_cpsA_psr"/>
    <property type="match status" value="1"/>
</dbReference>
<evidence type="ECO:0000313" key="5">
    <source>
        <dbReference type="Proteomes" id="UP001259239"/>
    </source>
</evidence>
<reference evidence="4" key="2">
    <citation type="submission" date="2023-03" db="EMBL/GenBank/DDBJ databases">
        <authorList>
            <person name="Obshta O."/>
            <person name="Zabrodski M.W."/>
            <person name="Soomro T."/>
            <person name="Wilson G."/>
            <person name="Masood F."/>
            <person name="Thebeau J."/>
            <person name="Bezerra Da Silva M.C."/>
            <person name="Raza F."/>
            <person name="Biganski S."/>
            <person name="Jose M."/>
            <person name="Camilli M."/>
            <person name="Kozii I.V."/>
            <person name="Kozii R.V."/>
            <person name="Simko E."/>
            <person name="Wood S.C."/>
        </authorList>
    </citation>
    <scope>NUCLEOTIDE SEQUENCE</scope>
    <source>
        <strain evidence="4">PL001</strain>
    </source>
</reference>
<accession>A0AAP5JRP1</accession>
<reference evidence="4" key="1">
    <citation type="journal article" date="2023" name="J. Vet. Diagn. Invest.">
        <title>Oxytetracycline-resistant Paenibacillus larvae identified in commercial beekeeping operations in Saskatchewan using pooled honey sampling.</title>
        <authorList>
            <person name="Obshta O."/>
            <person name="Zabrodski M.W."/>
            <person name="Soomro T."/>
            <person name="Wilson G."/>
            <person name="Masood F."/>
            <person name="Thebeau J."/>
            <person name="Silva M.C.B."/>
            <person name="Biganski S."/>
            <person name="Kozii I.V."/>
            <person name="Koziy R.V."/>
            <person name="Raza M.F."/>
            <person name="Jose M.S."/>
            <person name="Simko E."/>
            <person name="Wood S.C."/>
        </authorList>
    </citation>
    <scope>NUCLEOTIDE SEQUENCE</scope>
    <source>
        <strain evidence="4">PL001</strain>
    </source>
</reference>
<proteinExistence type="inferred from homology"/>
<dbReference type="InterPro" id="IPR050922">
    <property type="entry name" value="LytR/CpsA/Psr_CW_biosynth"/>
</dbReference>
<organism evidence="4 5">
    <name type="scientific">Paenibacillus larvae</name>
    <dbReference type="NCBI Taxonomy" id="1464"/>
    <lineage>
        <taxon>Bacteria</taxon>
        <taxon>Bacillati</taxon>
        <taxon>Bacillota</taxon>
        <taxon>Bacilli</taxon>
        <taxon>Bacillales</taxon>
        <taxon>Paenibacillaceae</taxon>
        <taxon>Paenibacillus</taxon>
    </lineage>
</organism>
<dbReference type="Gene3D" id="3.40.630.190">
    <property type="entry name" value="LCP protein"/>
    <property type="match status" value="1"/>
</dbReference>
<comment type="caution">
    <text evidence="4">The sequence shown here is derived from an EMBL/GenBank/DDBJ whole genome shotgun (WGS) entry which is preliminary data.</text>
</comment>